<dbReference type="Proteomes" id="UP000007801">
    <property type="component" value="Unassembled WGS sequence"/>
</dbReference>
<evidence type="ECO:0000313" key="2">
    <source>
        <dbReference type="EMBL" id="EDV34134.1"/>
    </source>
</evidence>
<keyword evidence="1" id="KW-0732">Signal</keyword>
<feature type="signal peptide" evidence="1">
    <location>
        <begin position="1"/>
        <end position="23"/>
    </location>
</feature>
<dbReference type="eggNOG" id="KOG2349">
    <property type="taxonomic scope" value="Eukaryota"/>
</dbReference>
<feature type="chain" id="PRO_5002793307" evidence="1">
    <location>
        <begin position="24"/>
        <end position="74"/>
    </location>
</feature>
<organism evidence="2 3">
    <name type="scientific">Drosophila ananassae</name>
    <name type="common">Fruit fly</name>
    <dbReference type="NCBI Taxonomy" id="7217"/>
    <lineage>
        <taxon>Eukaryota</taxon>
        <taxon>Metazoa</taxon>
        <taxon>Ecdysozoa</taxon>
        <taxon>Arthropoda</taxon>
        <taxon>Hexapoda</taxon>
        <taxon>Insecta</taxon>
        <taxon>Pterygota</taxon>
        <taxon>Neoptera</taxon>
        <taxon>Endopterygota</taxon>
        <taxon>Diptera</taxon>
        <taxon>Brachycera</taxon>
        <taxon>Muscomorpha</taxon>
        <taxon>Ephydroidea</taxon>
        <taxon>Drosophilidae</taxon>
        <taxon>Drosophila</taxon>
        <taxon>Sophophora</taxon>
    </lineage>
</organism>
<reference evidence="2 3" key="1">
    <citation type="journal article" date="2007" name="Nature">
        <title>Evolution of genes and genomes on the Drosophila phylogeny.</title>
        <authorList>
            <consortium name="Drosophila 12 Genomes Consortium"/>
            <person name="Clark A.G."/>
            <person name="Eisen M.B."/>
            <person name="Smith D.R."/>
            <person name="Bergman C.M."/>
            <person name="Oliver B."/>
            <person name="Markow T.A."/>
            <person name="Kaufman T.C."/>
            <person name="Kellis M."/>
            <person name="Gelbart W."/>
            <person name="Iyer V.N."/>
            <person name="Pollard D.A."/>
            <person name="Sackton T.B."/>
            <person name="Larracuente A.M."/>
            <person name="Singh N.D."/>
            <person name="Abad J.P."/>
            <person name="Abt D.N."/>
            <person name="Adryan B."/>
            <person name="Aguade M."/>
            <person name="Akashi H."/>
            <person name="Anderson W.W."/>
            <person name="Aquadro C.F."/>
            <person name="Ardell D.H."/>
            <person name="Arguello R."/>
            <person name="Artieri C.G."/>
            <person name="Barbash D.A."/>
            <person name="Barker D."/>
            <person name="Barsanti P."/>
            <person name="Batterham P."/>
            <person name="Batzoglou S."/>
            <person name="Begun D."/>
            <person name="Bhutkar A."/>
            <person name="Blanco E."/>
            <person name="Bosak S.A."/>
            <person name="Bradley R.K."/>
            <person name="Brand A.D."/>
            <person name="Brent M.R."/>
            <person name="Brooks A.N."/>
            <person name="Brown R.H."/>
            <person name="Butlin R.K."/>
            <person name="Caggese C."/>
            <person name="Calvi B.R."/>
            <person name="Bernardo de Carvalho A."/>
            <person name="Caspi A."/>
            <person name="Castrezana S."/>
            <person name="Celniker S.E."/>
            <person name="Chang J.L."/>
            <person name="Chapple C."/>
            <person name="Chatterji S."/>
            <person name="Chinwalla A."/>
            <person name="Civetta A."/>
            <person name="Clifton S.W."/>
            <person name="Comeron J.M."/>
            <person name="Costello J.C."/>
            <person name="Coyne J.A."/>
            <person name="Daub J."/>
            <person name="David R.G."/>
            <person name="Delcher A.L."/>
            <person name="Delehaunty K."/>
            <person name="Do C.B."/>
            <person name="Ebling H."/>
            <person name="Edwards K."/>
            <person name="Eickbush T."/>
            <person name="Evans J.D."/>
            <person name="Filipski A."/>
            <person name="Findeiss S."/>
            <person name="Freyhult E."/>
            <person name="Fulton L."/>
            <person name="Fulton R."/>
            <person name="Garcia A.C."/>
            <person name="Gardiner A."/>
            <person name="Garfield D.A."/>
            <person name="Garvin B.E."/>
            <person name="Gibson G."/>
            <person name="Gilbert D."/>
            <person name="Gnerre S."/>
            <person name="Godfrey J."/>
            <person name="Good R."/>
            <person name="Gotea V."/>
            <person name="Gravely B."/>
            <person name="Greenberg A.J."/>
            <person name="Griffiths-Jones S."/>
            <person name="Gross S."/>
            <person name="Guigo R."/>
            <person name="Gustafson E.A."/>
            <person name="Haerty W."/>
            <person name="Hahn M.W."/>
            <person name="Halligan D.L."/>
            <person name="Halpern A.L."/>
            <person name="Halter G.M."/>
            <person name="Han M.V."/>
            <person name="Heger A."/>
            <person name="Hillier L."/>
            <person name="Hinrichs A.S."/>
            <person name="Holmes I."/>
            <person name="Hoskins R.A."/>
            <person name="Hubisz M.J."/>
            <person name="Hultmark D."/>
            <person name="Huntley M.A."/>
            <person name="Jaffe D.B."/>
            <person name="Jagadeeshan S."/>
            <person name="Jeck W.R."/>
            <person name="Johnson J."/>
            <person name="Jones C.D."/>
            <person name="Jordan W.C."/>
            <person name="Karpen G.H."/>
            <person name="Kataoka E."/>
            <person name="Keightley P.D."/>
            <person name="Kheradpour P."/>
            <person name="Kirkness E.F."/>
            <person name="Koerich L.B."/>
            <person name="Kristiansen K."/>
            <person name="Kudrna D."/>
            <person name="Kulathinal R.J."/>
            <person name="Kumar S."/>
            <person name="Kwok R."/>
            <person name="Lander E."/>
            <person name="Langley C.H."/>
            <person name="Lapoint R."/>
            <person name="Lazzaro B.P."/>
            <person name="Lee S.J."/>
            <person name="Levesque L."/>
            <person name="Li R."/>
            <person name="Lin C.F."/>
            <person name="Lin M.F."/>
            <person name="Lindblad-Toh K."/>
            <person name="Llopart A."/>
            <person name="Long M."/>
            <person name="Low L."/>
            <person name="Lozovsky E."/>
            <person name="Lu J."/>
            <person name="Luo M."/>
            <person name="Machado C.A."/>
            <person name="Makalowski W."/>
            <person name="Marzo M."/>
            <person name="Matsuda M."/>
            <person name="Matzkin L."/>
            <person name="McAllister B."/>
            <person name="McBride C.S."/>
            <person name="McKernan B."/>
            <person name="McKernan K."/>
            <person name="Mendez-Lago M."/>
            <person name="Minx P."/>
            <person name="Mollenhauer M.U."/>
            <person name="Montooth K."/>
            <person name="Mount S.M."/>
            <person name="Mu X."/>
            <person name="Myers E."/>
            <person name="Negre B."/>
            <person name="Newfeld S."/>
            <person name="Nielsen R."/>
            <person name="Noor M.A."/>
            <person name="O'Grady P."/>
            <person name="Pachter L."/>
            <person name="Papaceit M."/>
            <person name="Parisi M.J."/>
            <person name="Parisi M."/>
            <person name="Parts L."/>
            <person name="Pedersen J.S."/>
            <person name="Pesole G."/>
            <person name="Phillippy A.M."/>
            <person name="Ponting C.P."/>
            <person name="Pop M."/>
            <person name="Porcelli D."/>
            <person name="Powell J.R."/>
            <person name="Prohaska S."/>
            <person name="Pruitt K."/>
            <person name="Puig M."/>
            <person name="Quesneville H."/>
            <person name="Ram K.R."/>
            <person name="Rand D."/>
            <person name="Rasmussen M.D."/>
            <person name="Reed L.K."/>
            <person name="Reenan R."/>
            <person name="Reily A."/>
            <person name="Remington K.A."/>
            <person name="Rieger T.T."/>
            <person name="Ritchie M.G."/>
            <person name="Robin C."/>
            <person name="Rogers Y.H."/>
            <person name="Rohde C."/>
            <person name="Rozas J."/>
            <person name="Rubenfield M.J."/>
            <person name="Ruiz A."/>
            <person name="Russo S."/>
            <person name="Salzberg S.L."/>
            <person name="Sanchez-Gracia A."/>
            <person name="Saranga D.J."/>
            <person name="Sato H."/>
            <person name="Schaeffer S.W."/>
            <person name="Schatz M.C."/>
            <person name="Schlenke T."/>
            <person name="Schwartz R."/>
            <person name="Segarra C."/>
            <person name="Singh R.S."/>
            <person name="Sirot L."/>
            <person name="Sirota M."/>
            <person name="Sisneros N.B."/>
            <person name="Smith C.D."/>
            <person name="Smith T.F."/>
            <person name="Spieth J."/>
            <person name="Stage D.E."/>
            <person name="Stark A."/>
            <person name="Stephan W."/>
            <person name="Strausberg R.L."/>
            <person name="Strempel S."/>
            <person name="Sturgill D."/>
            <person name="Sutton G."/>
            <person name="Sutton G.G."/>
            <person name="Tao W."/>
            <person name="Teichmann S."/>
            <person name="Tobari Y.N."/>
            <person name="Tomimura Y."/>
            <person name="Tsolas J.M."/>
            <person name="Valente V.L."/>
            <person name="Venter E."/>
            <person name="Venter J.C."/>
            <person name="Vicario S."/>
            <person name="Vieira F.G."/>
            <person name="Vilella A.J."/>
            <person name="Villasante A."/>
            <person name="Walenz B."/>
            <person name="Wang J."/>
            <person name="Wasserman M."/>
            <person name="Watts T."/>
            <person name="Wilson D."/>
            <person name="Wilson R.K."/>
            <person name="Wing R.A."/>
            <person name="Wolfner M.F."/>
            <person name="Wong A."/>
            <person name="Wong G.K."/>
            <person name="Wu C.I."/>
            <person name="Wu G."/>
            <person name="Yamamoto D."/>
            <person name="Yang H.P."/>
            <person name="Yang S.P."/>
            <person name="Yorke J.A."/>
            <person name="Yoshida K."/>
            <person name="Zdobnov E."/>
            <person name="Zhang P."/>
            <person name="Zhang Y."/>
            <person name="Zimin A.V."/>
            <person name="Baldwin J."/>
            <person name="Abdouelleil A."/>
            <person name="Abdulkadir J."/>
            <person name="Abebe A."/>
            <person name="Abera B."/>
            <person name="Abreu J."/>
            <person name="Acer S.C."/>
            <person name="Aftuck L."/>
            <person name="Alexander A."/>
            <person name="An P."/>
            <person name="Anderson E."/>
            <person name="Anderson S."/>
            <person name="Arachi H."/>
            <person name="Azer M."/>
            <person name="Bachantsang P."/>
            <person name="Barry A."/>
            <person name="Bayul T."/>
            <person name="Berlin A."/>
            <person name="Bessette D."/>
            <person name="Bloom T."/>
            <person name="Blye J."/>
            <person name="Boguslavskiy L."/>
            <person name="Bonnet C."/>
            <person name="Boukhgalter B."/>
            <person name="Bourzgui I."/>
            <person name="Brown A."/>
            <person name="Cahill P."/>
            <person name="Channer S."/>
            <person name="Cheshatsang Y."/>
            <person name="Chuda L."/>
            <person name="Citroen M."/>
            <person name="Collymore A."/>
            <person name="Cooke P."/>
            <person name="Costello M."/>
            <person name="D'Aco K."/>
            <person name="Daza R."/>
            <person name="De Haan G."/>
            <person name="DeGray S."/>
            <person name="DeMaso C."/>
            <person name="Dhargay N."/>
            <person name="Dooley K."/>
            <person name="Dooley E."/>
            <person name="Doricent M."/>
            <person name="Dorje P."/>
            <person name="Dorjee K."/>
            <person name="Dupes A."/>
            <person name="Elong R."/>
            <person name="Falk J."/>
            <person name="Farina A."/>
            <person name="Faro S."/>
            <person name="Ferguson D."/>
            <person name="Fisher S."/>
            <person name="Foley C.D."/>
            <person name="Franke A."/>
            <person name="Friedrich D."/>
            <person name="Gadbois L."/>
            <person name="Gearin G."/>
            <person name="Gearin C.R."/>
            <person name="Giannoukos G."/>
            <person name="Goode T."/>
            <person name="Graham J."/>
            <person name="Grandbois E."/>
            <person name="Grewal S."/>
            <person name="Gyaltsen K."/>
            <person name="Hafez N."/>
            <person name="Hagos B."/>
            <person name="Hall J."/>
            <person name="Henson C."/>
            <person name="Hollinger A."/>
            <person name="Honan T."/>
            <person name="Huard M.D."/>
            <person name="Hughes L."/>
            <person name="Hurhula B."/>
            <person name="Husby M.E."/>
            <person name="Kamat A."/>
            <person name="Kanga B."/>
            <person name="Kashin S."/>
            <person name="Khazanovich D."/>
            <person name="Kisner P."/>
            <person name="Lance K."/>
            <person name="Lara M."/>
            <person name="Lee W."/>
            <person name="Lennon N."/>
            <person name="Letendre F."/>
            <person name="LeVine R."/>
            <person name="Lipovsky A."/>
            <person name="Liu X."/>
            <person name="Liu J."/>
            <person name="Liu S."/>
            <person name="Lokyitsang T."/>
            <person name="Lokyitsang Y."/>
            <person name="Lubonja R."/>
            <person name="Lui A."/>
            <person name="MacDonald P."/>
            <person name="Magnisalis V."/>
            <person name="Maru K."/>
            <person name="Matthews C."/>
            <person name="McCusker W."/>
            <person name="McDonough S."/>
            <person name="Mehta T."/>
            <person name="Meldrim J."/>
            <person name="Meneus L."/>
            <person name="Mihai O."/>
            <person name="Mihalev A."/>
            <person name="Mihova T."/>
            <person name="Mittelman R."/>
            <person name="Mlenga V."/>
            <person name="Montmayeur A."/>
            <person name="Mulrain L."/>
            <person name="Navidi A."/>
            <person name="Naylor J."/>
            <person name="Negash T."/>
            <person name="Nguyen T."/>
            <person name="Nguyen N."/>
            <person name="Nicol R."/>
            <person name="Norbu C."/>
            <person name="Norbu N."/>
            <person name="Novod N."/>
            <person name="O'Neill B."/>
            <person name="Osman S."/>
            <person name="Markiewicz E."/>
            <person name="Oyono O.L."/>
            <person name="Patti C."/>
            <person name="Phunkhang P."/>
            <person name="Pierre F."/>
            <person name="Priest M."/>
            <person name="Raghuraman S."/>
            <person name="Rege F."/>
            <person name="Reyes R."/>
            <person name="Rise C."/>
            <person name="Rogov P."/>
            <person name="Ross K."/>
            <person name="Ryan E."/>
            <person name="Settipalli S."/>
            <person name="Shea T."/>
            <person name="Sherpa N."/>
            <person name="Shi L."/>
            <person name="Shih D."/>
            <person name="Sparrow T."/>
            <person name="Spaulding J."/>
            <person name="Stalker J."/>
            <person name="Stange-Thomann N."/>
            <person name="Stavropoulos S."/>
            <person name="Stone C."/>
            <person name="Strader C."/>
            <person name="Tesfaye S."/>
            <person name="Thomson T."/>
            <person name="Thoulutsang Y."/>
            <person name="Thoulutsang D."/>
            <person name="Topham K."/>
            <person name="Topping I."/>
            <person name="Tsamla T."/>
            <person name="Vassiliev H."/>
            <person name="Vo A."/>
            <person name="Wangchuk T."/>
            <person name="Wangdi T."/>
            <person name="Weiand M."/>
            <person name="Wilkinson J."/>
            <person name="Wilson A."/>
            <person name="Yadav S."/>
            <person name="Young G."/>
            <person name="Yu Q."/>
            <person name="Zembek L."/>
            <person name="Zhong D."/>
            <person name="Zimmer A."/>
            <person name="Zwirko Z."/>
            <person name="Jaffe D.B."/>
            <person name="Alvarez P."/>
            <person name="Brockman W."/>
            <person name="Butler J."/>
            <person name="Chin C."/>
            <person name="Gnerre S."/>
            <person name="Grabherr M."/>
            <person name="Kleber M."/>
            <person name="Mauceli E."/>
            <person name="MacCallum I."/>
        </authorList>
    </citation>
    <scope>NUCLEOTIDE SEQUENCE [LARGE SCALE GENOMIC DNA]</scope>
    <source>
        <strain evidence="3">Tucson 14024-0371.13</strain>
    </source>
</reference>
<accession>B3MQS9</accession>
<evidence type="ECO:0000313" key="3">
    <source>
        <dbReference type="Proteomes" id="UP000007801"/>
    </source>
</evidence>
<evidence type="ECO:0000256" key="1">
    <source>
        <dbReference type="SAM" id="SignalP"/>
    </source>
</evidence>
<dbReference type="OrthoDB" id="7820877at2759"/>
<sequence>MEYSVAAFLVFVLALCLGHSVWAAPSAEDLAQFGELEKTIKELTNSILAMSGGASGDVMGNRNSNSVWTEDLQA</sequence>
<gene>
    <name evidence="2" type="primary">Dana\GF21147</name>
    <name evidence="2" type="synonym">dana_GLEANR_4371</name>
    <name evidence="2" type="ORF">GF21147</name>
</gene>
<dbReference type="HOGENOM" id="CLU_188619_0_0_1"/>
<proteinExistence type="predicted"/>
<keyword evidence="3" id="KW-1185">Reference proteome</keyword>
<dbReference type="SMR" id="B3MQS9"/>
<dbReference type="GeneID" id="6503833"/>
<dbReference type="STRING" id="7217.B3MQS9"/>
<dbReference type="AlphaFoldDB" id="B3MQS9"/>
<dbReference type="EMBL" id="CH902622">
    <property type="protein sequence ID" value="EDV34134.1"/>
    <property type="molecule type" value="Genomic_DNA"/>
</dbReference>
<dbReference type="KEGG" id="dan:6503833"/>
<name>B3MQS9_DROAN</name>
<dbReference type="OMA" id="GANNVWP"/>
<dbReference type="PhylomeDB" id="B3MQS9"/>
<protein>
    <submittedName>
        <fullName evidence="2">Uncharacterized protein</fullName>
    </submittedName>
</protein>
<dbReference type="InParanoid" id="B3MQS9"/>